<proteinExistence type="predicted"/>
<organism evidence="2 4">
    <name type="scientific">Streptococcus agalactiae</name>
    <dbReference type="NCBI Taxonomy" id="1311"/>
    <lineage>
        <taxon>Bacteria</taxon>
        <taxon>Bacillati</taxon>
        <taxon>Bacillota</taxon>
        <taxon>Bacilli</taxon>
        <taxon>Lactobacillales</taxon>
        <taxon>Streptococcaceae</taxon>
        <taxon>Streptococcus</taxon>
    </lineage>
</organism>
<dbReference type="GeneID" id="66886971"/>
<reference evidence="2 4" key="2">
    <citation type="journal article" date="2016" name="Sci. Rep.">
        <title>Serotype IV Streptococcus agalactiae ST-452 has arisen from large genomic recombination events between CC23 and the hypervirulent CC17 lineages.</title>
        <authorList>
            <person name="Campisi E."/>
            <person name="Rinaudo C.D."/>
            <person name="Donati C."/>
            <person name="Barucco M."/>
            <person name="Torricelli G."/>
            <person name="Edwards M.S."/>
            <person name="Baker C.J."/>
            <person name="Margarit I."/>
            <person name="Rosini R."/>
        </authorList>
    </citation>
    <scope>NUCLEOTIDE SEQUENCE [LARGE SCALE GENOMIC DNA]</scope>
    <source>
        <strain evidence="2 4">CZ-PW-140</strain>
    </source>
</reference>
<dbReference type="KEGG" id="sagg:EN73_03865"/>
<evidence type="ECO:0000313" key="2">
    <source>
        <dbReference type="EMBL" id="OCM71285.1"/>
    </source>
</evidence>
<dbReference type="EMBL" id="LCVB01000032">
    <property type="protein sequence ID" value="KLJ28383.1"/>
    <property type="molecule type" value="Genomic_DNA"/>
</dbReference>
<gene>
    <name evidence="2" type="ORF">AX245_05550</name>
    <name evidence="1" type="ORF">WA45_08895</name>
</gene>
<evidence type="ECO:0000313" key="3">
    <source>
        <dbReference type="Proteomes" id="UP000035174"/>
    </source>
</evidence>
<protein>
    <submittedName>
        <fullName evidence="2">Permease</fullName>
    </submittedName>
</protein>
<sequence>MLVVSIILVMMALLFWIGGRTHETGILLAIGKSKAIIIVSTQ</sequence>
<dbReference type="Proteomes" id="UP000093122">
    <property type="component" value="Unassembled WGS sequence"/>
</dbReference>
<dbReference type="AlphaFoldDB" id="A0A0E1EGD8"/>
<comment type="caution">
    <text evidence="2">The sequence shown here is derived from an EMBL/GenBank/DDBJ whole genome shotgun (WGS) entry which is preliminary data.</text>
</comment>
<dbReference type="Proteomes" id="UP000035174">
    <property type="component" value="Unassembled WGS sequence"/>
</dbReference>
<reference evidence="1 3" key="1">
    <citation type="journal article" date="2015" name="PLoS ONE">
        <title>Genomic analysis reveals the molecular basis for capsule loss in the group B streptococcus population.</title>
        <authorList>
            <consortium name="DEVANI Consortium"/>
            <person name="Rosini R."/>
            <person name="Campisi E."/>
            <person name="De Chiara M."/>
            <person name="Tettelin H."/>
            <person name="Rinaudo D."/>
            <person name="Toniolo C."/>
            <person name="Metruccio M."/>
            <person name="Guidotti S."/>
            <person name="Sorensen U.B."/>
            <person name="Kilian M."/>
            <person name="Ramirez M."/>
            <person name="Janulczyk R."/>
            <person name="Donati C."/>
            <person name="Grandi G."/>
            <person name="Margarit I."/>
        </authorList>
    </citation>
    <scope>NUCLEOTIDE SEQUENCE [LARGE SCALE GENOMIC DNA]</scope>
    <source>
        <strain evidence="1 3">ES-PW-063</strain>
    </source>
</reference>
<evidence type="ECO:0000313" key="1">
    <source>
        <dbReference type="EMBL" id="KLJ28383.1"/>
    </source>
</evidence>
<dbReference type="KEGG" id="sage:EN72_04165"/>
<dbReference type="OMA" id="GRHITPK"/>
<name>A0A0E1EGD8_STRAG</name>
<accession>A0A0E1EGD8</accession>
<evidence type="ECO:0000313" key="4">
    <source>
        <dbReference type="Proteomes" id="UP000093122"/>
    </source>
</evidence>
<dbReference type="RefSeq" id="WP_000962057.1">
    <property type="nucleotide sequence ID" value="NZ_AP018935.1"/>
</dbReference>
<dbReference type="EMBL" id="MAWT01000033">
    <property type="protein sequence ID" value="OCM71285.1"/>
    <property type="molecule type" value="Genomic_DNA"/>
</dbReference>